<dbReference type="PANTHER" id="PTHR15326">
    <property type="entry name" value="SPERMATOGENESIS-ASSOCIATED PROTEIN 2/TAMOZHENNIC"/>
    <property type="match status" value="1"/>
</dbReference>
<sequence>MSSGAALQEEYRRCLERDFRRGRADICTDGALKERLWRQLLEDPGLHSALQGEDLFAMLAVALRGQPDLGAALRSLRRAFEVLELAAIHLYFFPWRKEFSTIKTFSGVYVHVLQGVVPEADLARSFRRLGYIQRDSLCLEIAQLPPGASLLSAACGFFAARMECELLERLAGQLEPCVVSPEELLQARREAPGSLEACVAALQSLVRRPQGRDFHAELADGIDLYRESPEGPSPFQEALGAQLPPPQRPGALCERGSPRLRSRALHLRSPRGRAESRGQGCSPGPEQPYGNGPLGSEEADPETSFSFISLRRELSRTAELSPAGLRRAQGLAAGMGAATEPPRYLLHSCLRPGALPSSCCSTCRLLHGSGCDGAQLCRGRHHVEELQSEKQQRLWLQRTEVDRLLQEGTGAWQ</sequence>
<dbReference type="Pfam" id="PF21388">
    <property type="entry name" value="SPATA2_PUB-like"/>
    <property type="match status" value="1"/>
</dbReference>
<dbReference type="OMA" id="LPTCRPG"/>
<evidence type="ECO:0000256" key="2">
    <source>
        <dbReference type="SAM" id="MobiDB-lite"/>
    </source>
</evidence>
<organism evidence="4 5">
    <name type="scientific">Varanus komodoensis</name>
    <name type="common">Komodo dragon</name>
    <dbReference type="NCBI Taxonomy" id="61221"/>
    <lineage>
        <taxon>Eukaryota</taxon>
        <taxon>Metazoa</taxon>
        <taxon>Chordata</taxon>
        <taxon>Craniata</taxon>
        <taxon>Vertebrata</taxon>
        <taxon>Euteleostomi</taxon>
        <taxon>Lepidosauria</taxon>
        <taxon>Squamata</taxon>
        <taxon>Bifurcata</taxon>
        <taxon>Unidentata</taxon>
        <taxon>Episquamata</taxon>
        <taxon>Toxicofera</taxon>
        <taxon>Anguimorpha</taxon>
        <taxon>Paleoanguimorpha</taxon>
        <taxon>Varanoidea</taxon>
        <taxon>Varanidae</taxon>
        <taxon>Varanus</taxon>
    </lineage>
</organism>
<proteinExistence type="inferred from homology"/>
<protein>
    <submittedName>
        <fullName evidence="4">Spermatogenesis associated 2 like</fullName>
    </submittedName>
</protein>
<accession>A0A8D2J2Q5</accession>
<feature type="region of interest" description="Disordered" evidence="2">
    <location>
        <begin position="225"/>
        <end position="303"/>
    </location>
</feature>
<name>A0A8D2J2Q5_VARKO</name>
<feature type="compositionally biased region" description="Basic residues" evidence="2">
    <location>
        <begin position="258"/>
        <end position="271"/>
    </location>
</feature>
<evidence type="ECO:0000256" key="1">
    <source>
        <dbReference type="ARBA" id="ARBA00038142"/>
    </source>
</evidence>
<evidence type="ECO:0000313" key="4">
    <source>
        <dbReference type="Ensembl" id="ENSVKKP00000008430.1"/>
    </source>
</evidence>
<dbReference type="InterPro" id="IPR048839">
    <property type="entry name" value="SPATA2_PUB-like"/>
</dbReference>
<reference evidence="4" key="1">
    <citation type="submission" date="2025-08" db="UniProtKB">
        <authorList>
            <consortium name="Ensembl"/>
        </authorList>
    </citation>
    <scope>IDENTIFICATION</scope>
</reference>
<keyword evidence="5" id="KW-1185">Reference proteome</keyword>
<dbReference type="Proteomes" id="UP000694545">
    <property type="component" value="Unplaced"/>
</dbReference>
<reference evidence="4" key="2">
    <citation type="submission" date="2025-09" db="UniProtKB">
        <authorList>
            <consortium name="Ensembl"/>
        </authorList>
    </citation>
    <scope>IDENTIFICATION</scope>
</reference>
<evidence type="ECO:0000259" key="3">
    <source>
        <dbReference type="Pfam" id="PF21388"/>
    </source>
</evidence>
<dbReference type="GO" id="GO:0005737">
    <property type="term" value="C:cytoplasm"/>
    <property type="evidence" value="ECO:0007669"/>
    <property type="project" value="TreeGrafter"/>
</dbReference>
<dbReference type="Ensembl" id="ENSVKKT00000008646.1">
    <property type="protein sequence ID" value="ENSVKKP00000008430.1"/>
    <property type="gene ID" value="ENSVKKG00000005993.1"/>
</dbReference>
<dbReference type="Gene3D" id="1.20.58.2190">
    <property type="match status" value="1"/>
</dbReference>
<comment type="similarity">
    <text evidence="1">Belongs to the SPATA2 family.</text>
</comment>
<dbReference type="AlphaFoldDB" id="A0A8D2J2Q5"/>
<dbReference type="PANTHER" id="PTHR15326:SF7">
    <property type="entry name" value="SPERMATOGENESIS-ASSOCIATED PROTEIN 2-LIKE PROTEIN"/>
    <property type="match status" value="1"/>
</dbReference>
<feature type="domain" description="Spermatogenesis-associated protein 2 PUB-like" evidence="3">
    <location>
        <begin position="70"/>
        <end position="198"/>
    </location>
</feature>
<evidence type="ECO:0000313" key="5">
    <source>
        <dbReference type="Proteomes" id="UP000694545"/>
    </source>
</evidence>